<dbReference type="Proteomes" id="UP000697998">
    <property type="component" value="Unassembled WGS sequence"/>
</dbReference>
<accession>A0A935PZY0</accession>
<sequence>MLIAKARGEALKALVERESARRLGLLGGSAFLLPLAPHFRRQLVGIVALPWGVPSSLDSACKRCA</sequence>
<protein>
    <submittedName>
        <fullName evidence="1">Uncharacterized protein</fullName>
    </submittedName>
</protein>
<organism evidence="1 2">
    <name type="scientific">Candidatus Accumulibacter proximus</name>
    <dbReference type="NCBI Taxonomy" id="2954385"/>
    <lineage>
        <taxon>Bacteria</taxon>
        <taxon>Pseudomonadati</taxon>
        <taxon>Pseudomonadota</taxon>
        <taxon>Betaproteobacteria</taxon>
        <taxon>Candidatus Accumulibacter</taxon>
    </lineage>
</organism>
<dbReference type="AlphaFoldDB" id="A0A935PZY0"/>
<reference evidence="1 2" key="1">
    <citation type="submission" date="2020-10" db="EMBL/GenBank/DDBJ databases">
        <title>Connecting structure to function with the recovery of over 1000 high-quality activated sludge metagenome-assembled genomes encoding full-length rRNA genes using long-read sequencing.</title>
        <authorList>
            <person name="Singleton C.M."/>
            <person name="Petriglieri F."/>
            <person name="Kristensen J.M."/>
            <person name="Kirkegaard R.H."/>
            <person name="Michaelsen T.Y."/>
            <person name="Andersen M.H."/>
            <person name="Karst S.M."/>
            <person name="Dueholm M.S."/>
            <person name="Nielsen P.H."/>
            <person name="Albertsen M."/>
        </authorList>
    </citation>
    <scope>NUCLEOTIDE SEQUENCE [LARGE SCALE GENOMIC DNA]</scope>
    <source>
        <strain evidence="1">EsbW_18-Q3-R4-48_BATAC.285</strain>
    </source>
</reference>
<name>A0A935PZY0_9PROT</name>
<comment type="caution">
    <text evidence="1">The sequence shown here is derived from an EMBL/GenBank/DDBJ whole genome shotgun (WGS) entry which is preliminary data.</text>
</comment>
<evidence type="ECO:0000313" key="1">
    <source>
        <dbReference type="EMBL" id="MBK7675422.1"/>
    </source>
</evidence>
<evidence type="ECO:0000313" key="2">
    <source>
        <dbReference type="Proteomes" id="UP000697998"/>
    </source>
</evidence>
<gene>
    <name evidence="1" type="ORF">IPJ27_12045</name>
</gene>
<dbReference type="EMBL" id="JADJMH010000009">
    <property type="protein sequence ID" value="MBK7675422.1"/>
    <property type="molecule type" value="Genomic_DNA"/>
</dbReference>
<proteinExistence type="predicted"/>